<name>A0ABR0K3E3_9EURO</name>
<feature type="region of interest" description="Disordered" evidence="1">
    <location>
        <begin position="298"/>
        <end position="332"/>
    </location>
</feature>
<dbReference type="InterPro" id="IPR056120">
    <property type="entry name" value="DUF7703"/>
</dbReference>
<keyword evidence="2" id="KW-1133">Transmembrane helix</keyword>
<comment type="caution">
    <text evidence="4">The sequence shown here is derived from an EMBL/GenBank/DDBJ whole genome shotgun (WGS) entry which is preliminary data.</text>
</comment>
<proteinExistence type="predicted"/>
<keyword evidence="2" id="KW-0472">Membrane</keyword>
<evidence type="ECO:0000313" key="4">
    <source>
        <dbReference type="EMBL" id="KAK5084840.1"/>
    </source>
</evidence>
<evidence type="ECO:0000259" key="3">
    <source>
        <dbReference type="Pfam" id="PF24802"/>
    </source>
</evidence>
<evidence type="ECO:0000256" key="1">
    <source>
        <dbReference type="SAM" id="MobiDB-lite"/>
    </source>
</evidence>
<feature type="domain" description="DUF7703" evidence="3">
    <location>
        <begin position="29"/>
        <end position="263"/>
    </location>
</feature>
<organism evidence="4 5">
    <name type="scientific">Lithohypha guttulata</name>
    <dbReference type="NCBI Taxonomy" id="1690604"/>
    <lineage>
        <taxon>Eukaryota</taxon>
        <taxon>Fungi</taxon>
        <taxon>Dikarya</taxon>
        <taxon>Ascomycota</taxon>
        <taxon>Pezizomycotina</taxon>
        <taxon>Eurotiomycetes</taxon>
        <taxon>Chaetothyriomycetidae</taxon>
        <taxon>Chaetothyriales</taxon>
        <taxon>Trichomeriaceae</taxon>
        <taxon>Lithohypha</taxon>
    </lineage>
</organism>
<reference evidence="4 5" key="1">
    <citation type="submission" date="2023-08" db="EMBL/GenBank/DDBJ databases">
        <title>Black Yeasts Isolated from many extreme environments.</title>
        <authorList>
            <person name="Coleine C."/>
            <person name="Stajich J.E."/>
            <person name="Selbmann L."/>
        </authorList>
    </citation>
    <scope>NUCLEOTIDE SEQUENCE [LARGE SCALE GENOMIC DNA]</scope>
    <source>
        <strain evidence="4 5">CCFEE 5885</strain>
    </source>
</reference>
<feature type="transmembrane region" description="Helical" evidence="2">
    <location>
        <begin position="206"/>
        <end position="225"/>
    </location>
</feature>
<keyword evidence="5" id="KW-1185">Reference proteome</keyword>
<keyword evidence="2" id="KW-0812">Transmembrane</keyword>
<protein>
    <recommendedName>
        <fullName evidence="3">DUF7703 domain-containing protein</fullName>
    </recommendedName>
</protein>
<feature type="compositionally biased region" description="Basic and acidic residues" evidence="1">
    <location>
        <begin position="304"/>
        <end position="320"/>
    </location>
</feature>
<feature type="transmembrane region" description="Helical" evidence="2">
    <location>
        <begin position="126"/>
        <end position="147"/>
    </location>
</feature>
<gene>
    <name evidence="4" type="ORF">LTR24_007449</name>
</gene>
<dbReference type="Proteomes" id="UP001345013">
    <property type="component" value="Unassembled WGS sequence"/>
</dbReference>
<evidence type="ECO:0000256" key="2">
    <source>
        <dbReference type="SAM" id="Phobius"/>
    </source>
</evidence>
<dbReference type="PANTHER" id="PTHR37013:SF6">
    <property type="entry name" value="INTEGRAL MEMBRANE PROTEIN"/>
    <property type="match status" value="1"/>
</dbReference>
<sequence length="365" mass="41383">MVAAASPADPYETAVDKSTFDGQYTASSVVVTLSVALSLYNSLEMILLISATFKRWKGLYFWSLCICNYGVISYTVGMMLMYFDLCVLWLSKVVLDAGWIAMIICQSLVLYSRLGLILDNVRIERAVKWMIIIDSLLLIPIVTVFDFGTTYSGLESFPEGYFYIEHVQMTVFTLQEVIISGLYVWKTISMLKVISKVNTRSMMWQLLVINVVIIGMDIGIIVLQFKREQLFQEAIKAFVYSVKLKLELNILSKLVDLVHGSSADRSMTLEVIDSNAIPGQTQRDVQRELSGQEYFRSSFANDNKGPEQHVKNSQVTERRPSSSTSPSTDDNDAIMRIRSQQSRYTARTSDRESDILYADMLRSIK</sequence>
<accession>A0ABR0K3E3</accession>
<feature type="transmembrane region" description="Helical" evidence="2">
    <location>
        <begin position="59"/>
        <end position="83"/>
    </location>
</feature>
<feature type="transmembrane region" description="Helical" evidence="2">
    <location>
        <begin position="24"/>
        <end position="47"/>
    </location>
</feature>
<dbReference type="PANTHER" id="PTHR37013">
    <property type="entry name" value="INTEGRAL MEMBRANE PROTEIN (AFU_ORTHOLOGUE AFUA_1G05950)-RELATED"/>
    <property type="match status" value="1"/>
</dbReference>
<dbReference type="EMBL" id="JAVRRG010000112">
    <property type="protein sequence ID" value="KAK5084840.1"/>
    <property type="molecule type" value="Genomic_DNA"/>
</dbReference>
<feature type="transmembrane region" description="Helical" evidence="2">
    <location>
        <begin position="167"/>
        <end position="185"/>
    </location>
</feature>
<evidence type="ECO:0000313" key="5">
    <source>
        <dbReference type="Proteomes" id="UP001345013"/>
    </source>
</evidence>
<dbReference type="Pfam" id="PF24802">
    <property type="entry name" value="DUF7703"/>
    <property type="match status" value="1"/>
</dbReference>
<feature type="transmembrane region" description="Helical" evidence="2">
    <location>
        <begin position="89"/>
        <end position="114"/>
    </location>
</feature>